<dbReference type="AlphaFoldDB" id="A0A1I4TFK3"/>
<name>A0A1I4TFK3_9HYPH</name>
<dbReference type="RefSeq" id="WP_092046239.1">
    <property type="nucleotide sequence ID" value="NZ_FOTK01000053.1"/>
</dbReference>
<feature type="region of interest" description="Disordered" evidence="2">
    <location>
        <begin position="135"/>
        <end position="163"/>
    </location>
</feature>
<protein>
    <submittedName>
        <fullName evidence="3">Transcriptional regulator, MucR family</fullName>
    </submittedName>
</protein>
<dbReference type="OrthoDB" id="7995391at2"/>
<dbReference type="Pfam" id="PF05443">
    <property type="entry name" value="ROS_MUCR"/>
    <property type="match status" value="1"/>
</dbReference>
<dbReference type="Gene3D" id="1.10.10.1550">
    <property type="entry name" value="ROS/MUCR transcriptional regulator protein"/>
    <property type="match status" value="1"/>
</dbReference>
<reference evidence="4" key="1">
    <citation type="submission" date="2016-10" db="EMBL/GenBank/DDBJ databases">
        <authorList>
            <person name="Varghese N."/>
            <person name="Submissions S."/>
        </authorList>
    </citation>
    <scope>NUCLEOTIDE SEQUENCE [LARGE SCALE GENOMIC DNA]</scope>
    <source>
        <strain evidence="4">BL36</strain>
    </source>
</reference>
<keyword evidence="4" id="KW-1185">Reference proteome</keyword>
<evidence type="ECO:0000256" key="2">
    <source>
        <dbReference type="SAM" id="MobiDB-lite"/>
    </source>
</evidence>
<accession>A0A1I4TFK3</accession>
<organism evidence="3 4">
    <name type="scientific">Methylobacterium pseudosasicola</name>
    <dbReference type="NCBI Taxonomy" id="582667"/>
    <lineage>
        <taxon>Bacteria</taxon>
        <taxon>Pseudomonadati</taxon>
        <taxon>Pseudomonadota</taxon>
        <taxon>Alphaproteobacteria</taxon>
        <taxon>Hyphomicrobiales</taxon>
        <taxon>Methylobacteriaceae</taxon>
        <taxon>Methylobacterium</taxon>
    </lineage>
</organism>
<dbReference type="EMBL" id="FOTK01000053">
    <property type="protein sequence ID" value="SFM75403.1"/>
    <property type="molecule type" value="Genomic_DNA"/>
</dbReference>
<evidence type="ECO:0000313" key="4">
    <source>
        <dbReference type="Proteomes" id="UP000199048"/>
    </source>
</evidence>
<dbReference type="InterPro" id="IPR041920">
    <property type="entry name" value="ROS/MUCR_sf"/>
</dbReference>
<dbReference type="InterPro" id="IPR008807">
    <property type="entry name" value="ROS_MUCR"/>
</dbReference>
<dbReference type="GO" id="GO:0006355">
    <property type="term" value="P:regulation of DNA-templated transcription"/>
    <property type="evidence" value="ECO:0007669"/>
    <property type="project" value="InterPro"/>
</dbReference>
<gene>
    <name evidence="3" type="ORF">SAMN05192568_105312</name>
</gene>
<evidence type="ECO:0000313" key="3">
    <source>
        <dbReference type="EMBL" id="SFM75403.1"/>
    </source>
</evidence>
<comment type="similarity">
    <text evidence="1">Belongs to the ros/MucR family.</text>
</comment>
<dbReference type="STRING" id="582667.SAMN05192568_105312"/>
<proteinExistence type="inferred from homology"/>
<dbReference type="GO" id="GO:0008270">
    <property type="term" value="F:zinc ion binding"/>
    <property type="evidence" value="ECO:0007669"/>
    <property type="project" value="InterPro"/>
</dbReference>
<dbReference type="GO" id="GO:0003677">
    <property type="term" value="F:DNA binding"/>
    <property type="evidence" value="ECO:0007669"/>
    <property type="project" value="InterPro"/>
</dbReference>
<dbReference type="Proteomes" id="UP000199048">
    <property type="component" value="Unassembled WGS sequence"/>
</dbReference>
<evidence type="ECO:0000256" key="1">
    <source>
        <dbReference type="ARBA" id="ARBA00007031"/>
    </source>
</evidence>
<sequence length="163" mass="17610">MDDDLEARPLDVRHLTANIVAAYVSNNHVQVSDLPKLLASVHAAVAAAAQGHGSTPAVAESPVEKPSAAEIRRSVGRDALISFEDGKPYKTLKRHLTGRGLTPERYREKWGLPRDYPMVAPDYADRRSALAKAIGLGRPSGAASVEDEPGRAEPKVQRRKKSA</sequence>